<name>A0A067PE25_9AGAM</name>
<accession>A0A067PE25</accession>
<sequence length="109" mass="12275">MHGGLEELEDWGRGGGGGINGGENTQKHILDRLNGLTMKTTRCKSRRRTRRGLKGSDLKPKRREPKKKKVRKQEINVAAFTDEAALAALESDEVLHLSFTRDLHCLRNI</sequence>
<gene>
    <name evidence="2" type="ORF">JAAARDRAFT_489712</name>
</gene>
<organism evidence="2 3">
    <name type="scientific">Jaapia argillacea MUCL 33604</name>
    <dbReference type="NCBI Taxonomy" id="933084"/>
    <lineage>
        <taxon>Eukaryota</taxon>
        <taxon>Fungi</taxon>
        <taxon>Dikarya</taxon>
        <taxon>Basidiomycota</taxon>
        <taxon>Agaricomycotina</taxon>
        <taxon>Agaricomycetes</taxon>
        <taxon>Agaricomycetidae</taxon>
        <taxon>Jaapiales</taxon>
        <taxon>Jaapiaceae</taxon>
        <taxon>Jaapia</taxon>
    </lineage>
</organism>
<protein>
    <submittedName>
        <fullName evidence="2">Uncharacterized protein</fullName>
    </submittedName>
</protein>
<evidence type="ECO:0000256" key="1">
    <source>
        <dbReference type="SAM" id="MobiDB-lite"/>
    </source>
</evidence>
<proteinExistence type="predicted"/>
<dbReference type="HOGENOM" id="CLU_2184357_0_0_1"/>
<evidence type="ECO:0000313" key="3">
    <source>
        <dbReference type="Proteomes" id="UP000027265"/>
    </source>
</evidence>
<dbReference type="InParanoid" id="A0A067PE25"/>
<evidence type="ECO:0000313" key="2">
    <source>
        <dbReference type="EMBL" id="KDQ52085.1"/>
    </source>
</evidence>
<feature type="region of interest" description="Disordered" evidence="1">
    <location>
        <begin position="1"/>
        <end position="71"/>
    </location>
</feature>
<keyword evidence="3" id="KW-1185">Reference proteome</keyword>
<dbReference type="AlphaFoldDB" id="A0A067PE25"/>
<dbReference type="EMBL" id="KL197742">
    <property type="protein sequence ID" value="KDQ52085.1"/>
    <property type="molecule type" value="Genomic_DNA"/>
</dbReference>
<feature type="compositionally biased region" description="Basic residues" evidence="1">
    <location>
        <begin position="60"/>
        <end position="71"/>
    </location>
</feature>
<reference evidence="3" key="1">
    <citation type="journal article" date="2014" name="Proc. Natl. Acad. Sci. U.S.A.">
        <title>Extensive sampling of basidiomycete genomes demonstrates inadequacy of the white-rot/brown-rot paradigm for wood decay fungi.</title>
        <authorList>
            <person name="Riley R."/>
            <person name="Salamov A.A."/>
            <person name="Brown D.W."/>
            <person name="Nagy L.G."/>
            <person name="Floudas D."/>
            <person name="Held B.W."/>
            <person name="Levasseur A."/>
            <person name="Lombard V."/>
            <person name="Morin E."/>
            <person name="Otillar R."/>
            <person name="Lindquist E.A."/>
            <person name="Sun H."/>
            <person name="LaButti K.M."/>
            <person name="Schmutz J."/>
            <person name="Jabbour D."/>
            <person name="Luo H."/>
            <person name="Baker S.E."/>
            <person name="Pisabarro A.G."/>
            <person name="Walton J.D."/>
            <person name="Blanchette R.A."/>
            <person name="Henrissat B."/>
            <person name="Martin F."/>
            <person name="Cullen D."/>
            <person name="Hibbett D.S."/>
            <person name="Grigoriev I.V."/>
        </authorList>
    </citation>
    <scope>NUCLEOTIDE SEQUENCE [LARGE SCALE GENOMIC DNA]</scope>
    <source>
        <strain evidence="3">MUCL 33604</strain>
    </source>
</reference>
<feature type="compositionally biased region" description="Basic residues" evidence="1">
    <location>
        <begin position="41"/>
        <end position="53"/>
    </location>
</feature>
<dbReference type="Proteomes" id="UP000027265">
    <property type="component" value="Unassembled WGS sequence"/>
</dbReference>